<dbReference type="OMA" id="KHRRTET"/>
<dbReference type="EMBL" id="LK032221">
    <property type="protein sequence ID" value="CDY28524.1"/>
    <property type="molecule type" value="Genomic_DNA"/>
</dbReference>
<organism evidence="1 2">
    <name type="scientific">Brassica napus</name>
    <name type="common">Rape</name>
    <dbReference type="NCBI Taxonomy" id="3708"/>
    <lineage>
        <taxon>Eukaryota</taxon>
        <taxon>Viridiplantae</taxon>
        <taxon>Streptophyta</taxon>
        <taxon>Embryophyta</taxon>
        <taxon>Tracheophyta</taxon>
        <taxon>Spermatophyta</taxon>
        <taxon>Magnoliopsida</taxon>
        <taxon>eudicotyledons</taxon>
        <taxon>Gunneridae</taxon>
        <taxon>Pentapetalae</taxon>
        <taxon>rosids</taxon>
        <taxon>malvids</taxon>
        <taxon>Brassicales</taxon>
        <taxon>Brassicaceae</taxon>
        <taxon>Brassiceae</taxon>
        <taxon>Brassica</taxon>
    </lineage>
</organism>
<dbReference type="AlphaFoldDB" id="A0A078GTQ5"/>
<sequence length="134" mass="15233">MSKVSPYLLRERALEEQVVSSFKHRRTETASCCRCNVPVGNSVAFWKSILDSYPSHELVFWSVELKPDTSVPFDLWVGCSSKSPSFLELKLSLYKFSPAFHNRVLSLSSRPLVLKLCISSSIRLQMAPLRLLLL</sequence>
<accession>A0A078GTQ5</accession>
<reference evidence="1 2" key="1">
    <citation type="journal article" date="2014" name="Science">
        <title>Plant genetics. Early allopolyploid evolution in the post-Neolithic Brassica napus oilseed genome.</title>
        <authorList>
            <person name="Chalhoub B."/>
            <person name="Denoeud F."/>
            <person name="Liu S."/>
            <person name="Parkin I.A."/>
            <person name="Tang H."/>
            <person name="Wang X."/>
            <person name="Chiquet J."/>
            <person name="Belcram H."/>
            <person name="Tong C."/>
            <person name="Samans B."/>
            <person name="Correa M."/>
            <person name="Da Silva C."/>
            <person name="Just J."/>
            <person name="Falentin C."/>
            <person name="Koh C.S."/>
            <person name="Le Clainche I."/>
            <person name="Bernard M."/>
            <person name="Bento P."/>
            <person name="Noel B."/>
            <person name="Labadie K."/>
            <person name="Alberti A."/>
            <person name="Charles M."/>
            <person name="Arnaud D."/>
            <person name="Guo H."/>
            <person name="Daviaud C."/>
            <person name="Alamery S."/>
            <person name="Jabbari K."/>
            <person name="Zhao M."/>
            <person name="Edger P.P."/>
            <person name="Chelaifa H."/>
            <person name="Tack D."/>
            <person name="Lassalle G."/>
            <person name="Mestiri I."/>
            <person name="Schnel N."/>
            <person name="Le Paslier M.C."/>
            <person name="Fan G."/>
            <person name="Renault V."/>
            <person name="Bayer P.E."/>
            <person name="Golicz A.A."/>
            <person name="Manoli S."/>
            <person name="Lee T.H."/>
            <person name="Thi V.H."/>
            <person name="Chalabi S."/>
            <person name="Hu Q."/>
            <person name="Fan C."/>
            <person name="Tollenaere R."/>
            <person name="Lu Y."/>
            <person name="Battail C."/>
            <person name="Shen J."/>
            <person name="Sidebottom C.H."/>
            <person name="Wang X."/>
            <person name="Canaguier A."/>
            <person name="Chauveau A."/>
            <person name="Berard A."/>
            <person name="Deniot G."/>
            <person name="Guan M."/>
            <person name="Liu Z."/>
            <person name="Sun F."/>
            <person name="Lim Y.P."/>
            <person name="Lyons E."/>
            <person name="Town C.D."/>
            <person name="Bancroft I."/>
            <person name="Wang X."/>
            <person name="Meng J."/>
            <person name="Ma J."/>
            <person name="Pires J.C."/>
            <person name="King G.J."/>
            <person name="Brunel D."/>
            <person name="Delourme R."/>
            <person name="Renard M."/>
            <person name="Aury J.M."/>
            <person name="Adams K.L."/>
            <person name="Batley J."/>
            <person name="Snowdon R.J."/>
            <person name="Tost J."/>
            <person name="Edwards D."/>
            <person name="Zhou Y."/>
            <person name="Hua W."/>
            <person name="Sharpe A.G."/>
            <person name="Paterson A.H."/>
            <person name="Guan C."/>
            <person name="Wincker P."/>
        </authorList>
    </citation>
    <scope>NUCLEOTIDE SEQUENCE [LARGE SCALE GENOMIC DNA]</scope>
    <source>
        <strain evidence="2">cv. Darmor-bzh</strain>
    </source>
</reference>
<dbReference type="Proteomes" id="UP000028999">
    <property type="component" value="Unassembled WGS sequence"/>
</dbReference>
<keyword evidence="2" id="KW-1185">Reference proteome</keyword>
<proteinExistence type="predicted"/>
<dbReference type="Gramene" id="CDY28524">
    <property type="protein sequence ID" value="CDY28524"/>
    <property type="gene ID" value="GSBRNA2T00040436001"/>
</dbReference>
<dbReference type="PaxDb" id="3708-A0A078GTQ5"/>
<protein>
    <submittedName>
        <fullName evidence="1">BnaC02g36360D protein</fullName>
    </submittedName>
</protein>
<gene>
    <name evidence="1" type="primary">BnaC02g36360D</name>
    <name evidence="1" type="ORF">GSBRNA2T00040436001</name>
</gene>
<evidence type="ECO:0000313" key="1">
    <source>
        <dbReference type="EMBL" id="CDY28524.1"/>
    </source>
</evidence>
<evidence type="ECO:0000313" key="2">
    <source>
        <dbReference type="Proteomes" id="UP000028999"/>
    </source>
</evidence>
<name>A0A078GTQ5_BRANA</name>